<evidence type="ECO:0000256" key="4">
    <source>
        <dbReference type="ARBA" id="ARBA00022777"/>
    </source>
</evidence>
<evidence type="ECO:0000259" key="9">
    <source>
        <dbReference type="PROSITE" id="PS50011"/>
    </source>
</evidence>
<evidence type="ECO:0000256" key="2">
    <source>
        <dbReference type="ARBA" id="ARBA00022679"/>
    </source>
</evidence>
<dbReference type="InterPro" id="IPR030616">
    <property type="entry name" value="Aur-like"/>
</dbReference>
<feature type="compositionally biased region" description="Low complexity" evidence="8">
    <location>
        <begin position="130"/>
        <end position="165"/>
    </location>
</feature>
<comment type="caution">
    <text evidence="10">The sequence shown here is derived from an EMBL/GenBank/DDBJ whole genome shotgun (WGS) entry which is preliminary data.</text>
</comment>
<keyword evidence="1" id="KW-0723">Serine/threonine-protein kinase</keyword>
<dbReference type="SUPFAM" id="SSF56112">
    <property type="entry name" value="Protein kinase-like (PK-like)"/>
    <property type="match status" value="1"/>
</dbReference>
<evidence type="ECO:0000256" key="6">
    <source>
        <dbReference type="PIRSR" id="PIRSR630616-2"/>
    </source>
</evidence>
<keyword evidence="5 6" id="KW-0067">ATP-binding</keyword>
<reference evidence="10 11" key="1">
    <citation type="journal article" date="2012" name="Genome Biol.">
        <title>Genome and low-iron response of an oceanic diatom adapted to chronic iron limitation.</title>
        <authorList>
            <person name="Lommer M."/>
            <person name="Specht M."/>
            <person name="Roy A.S."/>
            <person name="Kraemer L."/>
            <person name="Andreson R."/>
            <person name="Gutowska M.A."/>
            <person name="Wolf J."/>
            <person name="Bergner S.V."/>
            <person name="Schilhabel M.B."/>
            <person name="Klostermeier U.C."/>
            <person name="Beiko R.G."/>
            <person name="Rosenstiel P."/>
            <person name="Hippler M."/>
            <person name="Laroche J."/>
        </authorList>
    </citation>
    <scope>NUCLEOTIDE SEQUENCE [LARGE SCALE GENOMIC DNA]</scope>
    <source>
        <strain evidence="10 11">CCMP1005</strain>
    </source>
</reference>
<gene>
    <name evidence="10" type="ORF">THAOC_04131</name>
</gene>
<dbReference type="InterPro" id="IPR000719">
    <property type="entry name" value="Prot_kinase_dom"/>
</dbReference>
<dbReference type="Proteomes" id="UP000266841">
    <property type="component" value="Unassembled WGS sequence"/>
</dbReference>
<evidence type="ECO:0000313" key="10">
    <source>
        <dbReference type="EMBL" id="EJK74205.1"/>
    </source>
</evidence>
<name>K0T9P2_THAOC</name>
<protein>
    <recommendedName>
        <fullName evidence="9">Protein kinase domain-containing protein</fullName>
    </recommendedName>
</protein>
<evidence type="ECO:0000256" key="8">
    <source>
        <dbReference type="SAM" id="MobiDB-lite"/>
    </source>
</evidence>
<dbReference type="EMBL" id="AGNL01003869">
    <property type="protein sequence ID" value="EJK74205.1"/>
    <property type="molecule type" value="Genomic_DNA"/>
</dbReference>
<dbReference type="PANTHER" id="PTHR24350">
    <property type="entry name" value="SERINE/THREONINE-PROTEIN KINASE IAL-RELATED"/>
    <property type="match status" value="1"/>
</dbReference>
<evidence type="ECO:0000256" key="3">
    <source>
        <dbReference type="ARBA" id="ARBA00022741"/>
    </source>
</evidence>
<keyword evidence="2" id="KW-0808">Transferase</keyword>
<feature type="domain" description="Protein kinase" evidence="9">
    <location>
        <begin position="40"/>
        <end position="173"/>
    </location>
</feature>
<dbReference type="GO" id="GO:0005524">
    <property type="term" value="F:ATP binding"/>
    <property type="evidence" value="ECO:0007669"/>
    <property type="project" value="UniProtKB-UniRule"/>
</dbReference>
<dbReference type="Pfam" id="PF00069">
    <property type="entry name" value="Pkinase"/>
    <property type="match status" value="1"/>
</dbReference>
<dbReference type="PROSITE" id="PS50011">
    <property type="entry name" value="PROTEIN_KINASE_DOM"/>
    <property type="match status" value="1"/>
</dbReference>
<keyword evidence="11" id="KW-1185">Reference proteome</keyword>
<organism evidence="10 11">
    <name type="scientific">Thalassiosira oceanica</name>
    <name type="common">Marine diatom</name>
    <dbReference type="NCBI Taxonomy" id="159749"/>
    <lineage>
        <taxon>Eukaryota</taxon>
        <taxon>Sar</taxon>
        <taxon>Stramenopiles</taxon>
        <taxon>Ochrophyta</taxon>
        <taxon>Bacillariophyta</taxon>
        <taxon>Coscinodiscophyceae</taxon>
        <taxon>Thalassiosirophycidae</taxon>
        <taxon>Thalassiosirales</taxon>
        <taxon>Thalassiosiraceae</taxon>
        <taxon>Thalassiosira</taxon>
    </lineage>
</organism>
<feature type="binding site" evidence="6 7">
    <location>
        <position position="75"/>
    </location>
    <ligand>
        <name>ATP</name>
        <dbReference type="ChEBI" id="CHEBI:30616"/>
    </ligand>
</feature>
<feature type="region of interest" description="Disordered" evidence="8">
    <location>
        <begin position="130"/>
        <end position="173"/>
    </location>
</feature>
<dbReference type="PROSITE" id="PS00107">
    <property type="entry name" value="PROTEIN_KINASE_ATP"/>
    <property type="match status" value="1"/>
</dbReference>
<evidence type="ECO:0000256" key="7">
    <source>
        <dbReference type="PROSITE-ProRule" id="PRU10141"/>
    </source>
</evidence>
<proteinExistence type="predicted"/>
<accession>K0T9P2</accession>
<feature type="binding site" evidence="6">
    <location>
        <begin position="124"/>
        <end position="126"/>
    </location>
    <ligand>
        <name>ATP</name>
        <dbReference type="ChEBI" id="CHEBI:30616"/>
    </ligand>
</feature>
<dbReference type="InterPro" id="IPR011009">
    <property type="entry name" value="Kinase-like_dom_sf"/>
</dbReference>
<dbReference type="InterPro" id="IPR017441">
    <property type="entry name" value="Protein_kinase_ATP_BS"/>
</dbReference>
<sequence>MSRLRPRDDGQRGGDGVSAWARSQMAESPSLLPDLRFHDLVFGRELGSGAFGTVRYARRIVRSLTRSSWPEYAVKVVSTARIEELGYEASVEREIAVLRTLSHPGVARLVSSFRFRDGAYLVLEYASGGTSTRSLGGTAASTRTRRGSSWGASRRRSTASTGWGTCTATASPR</sequence>
<evidence type="ECO:0000256" key="1">
    <source>
        <dbReference type="ARBA" id="ARBA00022527"/>
    </source>
</evidence>
<keyword evidence="3 6" id="KW-0547">Nucleotide-binding</keyword>
<evidence type="ECO:0000256" key="5">
    <source>
        <dbReference type="ARBA" id="ARBA00022840"/>
    </source>
</evidence>
<dbReference type="Gene3D" id="3.30.200.20">
    <property type="entry name" value="Phosphorylase Kinase, domain 1"/>
    <property type="match status" value="1"/>
</dbReference>
<dbReference type="eggNOG" id="KOG0580">
    <property type="taxonomic scope" value="Eukaryota"/>
</dbReference>
<dbReference type="OrthoDB" id="347657at2759"/>
<dbReference type="AlphaFoldDB" id="K0T9P2"/>
<dbReference type="GO" id="GO:0004674">
    <property type="term" value="F:protein serine/threonine kinase activity"/>
    <property type="evidence" value="ECO:0007669"/>
    <property type="project" value="UniProtKB-KW"/>
</dbReference>
<evidence type="ECO:0000313" key="11">
    <source>
        <dbReference type="Proteomes" id="UP000266841"/>
    </source>
</evidence>
<keyword evidence="4" id="KW-0418">Kinase</keyword>